<dbReference type="FunCoup" id="A0A2R5GK25">
    <property type="interactions" value="38"/>
</dbReference>
<evidence type="ECO:0000256" key="3">
    <source>
        <dbReference type="ARBA" id="ARBA00022781"/>
    </source>
</evidence>
<comment type="similarity">
    <text evidence="1 5">Belongs to the V-ATPase G subunit family.</text>
</comment>
<name>A0A2R5GK25_9STRA</name>
<dbReference type="PANTHER" id="PTHR12713:SF11">
    <property type="entry name" value="V-TYPE PROTON ATPASE SUBUNIT G"/>
    <property type="match status" value="1"/>
</dbReference>
<dbReference type="GO" id="GO:0000221">
    <property type="term" value="C:vacuolar proton-transporting V-type ATPase, V1 domain"/>
    <property type="evidence" value="ECO:0007669"/>
    <property type="project" value="TreeGrafter"/>
</dbReference>
<dbReference type="GO" id="GO:0046961">
    <property type="term" value="F:proton-transporting ATPase activity, rotational mechanism"/>
    <property type="evidence" value="ECO:0007669"/>
    <property type="project" value="InterPro"/>
</dbReference>
<evidence type="ECO:0000256" key="2">
    <source>
        <dbReference type="ARBA" id="ARBA00022448"/>
    </source>
</evidence>
<dbReference type="Proteomes" id="UP000241890">
    <property type="component" value="Unassembled WGS sequence"/>
</dbReference>
<dbReference type="InterPro" id="IPR005124">
    <property type="entry name" value="V-ATPase_G"/>
</dbReference>
<evidence type="ECO:0000256" key="4">
    <source>
        <dbReference type="ARBA" id="ARBA00023065"/>
    </source>
</evidence>
<comment type="caution">
    <text evidence="7">The sequence shown here is derived from an EMBL/GenBank/DDBJ whole genome shotgun (WGS) entry which is preliminary data.</text>
</comment>
<dbReference type="InParanoid" id="A0A2R5GK25"/>
<evidence type="ECO:0000313" key="8">
    <source>
        <dbReference type="Proteomes" id="UP000241890"/>
    </source>
</evidence>
<keyword evidence="4 5" id="KW-0406">Ion transport</keyword>
<gene>
    <name evidence="7" type="ORF">FCC1311_044372</name>
</gene>
<evidence type="ECO:0000256" key="5">
    <source>
        <dbReference type="RuleBase" id="RU364019"/>
    </source>
</evidence>
<proteinExistence type="inferred from homology"/>
<keyword evidence="8" id="KW-1185">Reference proteome</keyword>
<sequence length="116" mass="12773">MADMMKLKKAEDEATKQVEAARKQRAATLKQARADADAEIKAYRDSQMKSLADLEKNQSDDNTVISELSSKADQDISTLKSDVQKNSDAIVKMMIDVVTDVNLDVPASRKGVKTKV</sequence>
<keyword evidence="6" id="KW-0175">Coiled coil</keyword>
<dbReference type="Gene3D" id="1.20.5.2950">
    <property type="match status" value="1"/>
</dbReference>
<organism evidence="7 8">
    <name type="scientific">Hondaea fermentalgiana</name>
    <dbReference type="NCBI Taxonomy" id="2315210"/>
    <lineage>
        <taxon>Eukaryota</taxon>
        <taxon>Sar</taxon>
        <taxon>Stramenopiles</taxon>
        <taxon>Bigyra</taxon>
        <taxon>Labyrinthulomycetes</taxon>
        <taxon>Thraustochytrida</taxon>
        <taxon>Thraustochytriidae</taxon>
        <taxon>Hondaea</taxon>
    </lineage>
</organism>
<evidence type="ECO:0000256" key="6">
    <source>
        <dbReference type="SAM" id="Coils"/>
    </source>
</evidence>
<evidence type="ECO:0000256" key="1">
    <source>
        <dbReference type="ARBA" id="ARBA00010066"/>
    </source>
</evidence>
<dbReference type="Pfam" id="PF03179">
    <property type="entry name" value="V-ATPase_G"/>
    <property type="match status" value="1"/>
</dbReference>
<dbReference type="NCBIfam" id="TIGR01147">
    <property type="entry name" value="V_ATP_synt_G"/>
    <property type="match status" value="1"/>
</dbReference>
<dbReference type="AlphaFoldDB" id="A0A2R5GK25"/>
<dbReference type="GO" id="GO:0016887">
    <property type="term" value="F:ATP hydrolysis activity"/>
    <property type="evidence" value="ECO:0007669"/>
    <property type="project" value="TreeGrafter"/>
</dbReference>
<protein>
    <recommendedName>
        <fullName evidence="5">V-type proton ATPase subunit G</fullName>
    </recommendedName>
</protein>
<comment type="function">
    <text evidence="5">Subunit of the V1 complex of vacuolar(H+)-ATPase (V-ATPase), a multisubunit enzyme composed of a peripheral complex (V1) that hydrolyzes ATP and a membrane integral complex (V0) that translocates protons. V-ATPase is responsible for acidifying and maintaining the pH of intracellular compartments and in some cell types, is targeted to the plasma membrane, where it is responsible for acidifying the extracellular environment.</text>
</comment>
<reference evidence="7 8" key="1">
    <citation type="submission" date="2017-12" db="EMBL/GenBank/DDBJ databases">
        <title>Sequencing, de novo assembly and annotation of complete genome of a new Thraustochytrid species, strain FCC1311.</title>
        <authorList>
            <person name="Sedici K."/>
            <person name="Godart F."/>
            <person name="Aiese Cigliano R."/>
            <person name="Sanseverino W."/>
            <person name="Barakat M."/>
            <person name="Ortet P."/>
            <person name="Marechal E."/>
            <person name="Cagnac O."/>
            <person name="Amato A."/>
        </authorList>
    </citation>
    <scope>NUCLEOTIDE SEQUENCE [LARGE SCALE GENOMIC DNA]</scope>
</reference>
<keyword evidence="2 5" id="KW-0813">Transport</keyword>
<evidence type="ECO:0000313" key="7">
    <source>
        <dbReference type="EMBL" id="GBG28214.1"/>
    </source>
</evidence>
<dbReference type="PANTHER" id="PTHR12713">
    <property type="entry name" value="VACUOLAR ATP SYNTHASE SUBUNIT G"/>
    <property type="match status" value="1"/>
</dbReference>
<dbReference type="OrthoDB" id="250802at2759"/>
<dbReference type="EMBL" id="BEYU01000040">
    <property type="protein sequence ID" value="GBG28214.1"/>
    <property type="molecule type" value="Genomic_DNA"/>
</dbReference>
<comment type="subunit">
    <text evidence="5">V-ATPase is a heteromultimeric enzyme made up of two complexes: the ATP-hydrolytic V1 complex and the proton translocation V0 complex.</text>
</comment>
<accession>A0A2R5GK25</accession>
<keyword evidence="3 5" id="KW-0375">Hydrogen ion transport</keyword>
<feature type="coiled-coil region" evidence="6">
    <location>
        <begin position="4"/>
        <end position="46"/>
    </location>
</feature>